<reference evidence="6 7" key="1">
    <citation type="submission" date="2021-07" db="EMBL/GenBank/DDBJ databases">
        <title>Sphingomonas sp.</title>
        <authorList>
            <person name="Feng G."/>
            <person name="Li J."/>
            <person name="Pan M."/>
        </authorList>
    </citation>
    <scope>NUCLEOTIDE SEQUENCE [LARGE SCALE GENOMIC DNA]</scope>
    <source>
        <strain evidence="6 7">RRHST34</strain>
    </source>
</reference>
<feature type="transmembrane region" description="Helical" evidence="5">
    <location>
        <begin position="55"/>
        <end position="85"/>
    </location>
</feature>
<feature type="transmembrane region" description="Helical" evidence="5">
    <location>
        <begin position="20"/>
        <end position="43"/>
    </location>
</feature>
<evidence type="ECO:0000256" key="1">
    <source>
        <dbReference type="ARBA" id="ARBA00004141"/>
    </source>
</evidence>
<dbReference type="InterPro" id="IPR059112">
    <property type="entry name" value="CysZ/EI24"/>
</dbReference>
<evidence type="ECO:0000256" key="3">
    <source>
        <dbReference type="ARBA" id="ARBA00022989"/>
    </source>
</evidence>
<protein>
    <submittedName>
        <fullName evidence="6">EI24 domain-containing protein</fullName>
    </submittedName>
</protein>
<name>A0ABS7BM04_9SPHN</name>
<evidence type="ECO:0000313" key="7">
    <source>
        <dbReference type="Proteomes" id="UP000759103"/>
    </source>
</evidence>
<dbReference type="RefSeq" id="WP_219747963.1">
    <property type="nucleotide sequence ID" value="NZ_JAHXZN010000001.1"/>
</dbReference>
<keyword evidence="3 5" id="KW-1133">Transmembrane helix</keyword>
<gene>
    <name evidence="6" type="ORF">KZ820_07805</name>
</gene>
<proteinExistence type="predicted"/>
<dbReference type="Pfam" id="PF07264">
    <property type="entry name" value="EI24"/>
    <property type="match status" value="1"/>
</dbReference>
<feature type="transmembrane region" description="Helical" evidence="5">
    <location>
        <begin position="123"/>
        <end position="151"/>
    </location>
</feature>
<keyword evidence="2 5" id="KW-0812">Transmembrane</keyword>
<organism evidence="6 7">
    <name type="scientific">Sphingomonas citri</name>
    <dbReference type="NCBI Taxonomy" id="2862499"/>
    <lineage>
        <taxon>Bacteria</taxon>
        <taxon>Pseudomonadati</taxon>
        <taxon>Pseudomonadota</taxon>
        <taxon>Alphaproteobacteria</taxon>
        <taxon>Sphingomonadales</taxon>
        <taxon>Sphingomonadaceae</taxon>
        <taxon>Sphingomonas</taxon>
    </lineage>
</organism>
<evidence type="ECO:0000256" key="5">
    <source>
        <dbReference type="SAM" id="Phobius"/>
    </source>
</evidence>
<feature type="transmembrane region" description="Helical" evidence="5">
    <location>
        <begin position="186"/>
        <end position="213"/>
    </location>
</feature>
<accession>A0ABS7BM04</accession>
<dbReference type="EMBL" id="JAHXZN010000001">
    <property type="protein sequence ID" value="MBW6530638.1"/>
    <property type="molecule type" value="Genomic_DNA"/>
</dbReference>
<sequence length="222" mass="23467">MLRALLLSIGQLGDPPVLRVLAQSLAVTLALFAALALGLWWLVDAALAGWAYHGAMAGLAAAVVTALAFWLLFRAIAILVVGLFADRIVAAVERRHYPAAATEARDVPLARGLTMGLGSATRFVLVNLLLLPVYLALLVTGIGTAALFFLVNAWLLGRDLGDMVAARHLPRAAMRDWRAATGGRRLVLGLAGTTLFVVPLLNVLAPVLGAAMATHLYHGARR</sequence>
<comment type="caution">
    <text evidence="6">The sequence shown here is derived from an EMBL/GenBank/DDBJ whole genome shotgun (WGS) entry which is preliminary data.</text>
</comment>
<evidence type="ECO:0000256" key="4">
    <source>
        <dbReference type="ARBA" id="ARBA00023136"/>
    </source>
</evidence>
<evidence type="ECO:0000256" key="2">
    <source>
        <dbReference type="ARBA" id="ARBA00022692"/>
    </source>
</evidence>
<keyword evidence="4 5" id="KW-0472">Membrane</keyword>
<keyword evidence="7" id="KW-1185">Reference proteome</keyword>
<comment type="subcellular location">
    <subcellularLocation>
        <location evidence="1">Membrane</location>
        <topology evidence="1">Multi-pass membrane protein</topology>
    </subcellularLocation>
</comment>
<dbReference type="Proteomes" id="UP000759103">
    <property type="component" value="Unassembled WGS sequence"/>
</dbReference>
<evidence type="ECO:0000313" key="6">
    <source>
        <dbReference type="EMBL" id="MBW6530638.1"/>
    </source>
</evidence>